<evidence type="ECO:0000313" key="10">
    <source>
        <dbReference type="EMBL" id="MFC4401923.1"/>
    </source>
</evidence>
<evidence type="ECO:0000256" key="8">
    <source>
        <dbReference type="RuleBase" id="RU003943"/>
    </source>
</evidence>
<dbReference type="PANTHER" id="PTHR30477:SF8">
    <property type="entry name" value="METAL TRANSPORT SYSTEM MEMBRANE PROTEIN CT_070-RELATED"/>
    <property type="match status" value="1"/>
</dbReference>
<keyword evidence="11" id="KW-1185">Reference proteome</keyword>
<sequence>MTLYTTWILITGSLVGLTCGVSGSILVLRKMSMISDAISHTVLLGIVLAFLVTQSLSGIPMLVGALIIGLFTAIFIESLHRTGIPSDAAIGVVFTSLFAIGVVLISLIGKQVHIDVKHALMGEITFVPWNTLSLGKYTLGPVAVWMLSIVLVINILIIILFYRELKISTFDSNYAKLIGIPVGYIHYLLMSMVSLSTVASFDSVGAILVVAMLIVPGATAYLLSDKFIDVLVWSGIIGISSAIFGYFIASMYNVSISGAMASMTGVFFLMALLFSPSQGVLMKKKWYSPKFMRRRS</sequence>
<feature type="transmembrane region" description="Helical" evidence="9">
    <location>
        <begin position="255"/>
        <end position="275"/>
    </location>
</feature>
<dbReference type="Proteomes" id="UP001595882">
    <property type="component" value="Unassembled WGS sequence"/>
</dbReference>
<keyword evidence="6 9" id="KW-1133">Transmembrane helix</keyword>
<dbReference type="InterPro" id="IPR037294">
    <property type="entry name" value="ABC_BtuC-like"/>
</dbReference>
<comment type="subcellular location">
    <subcellularLocation>
        <location evidence="1 8">Cell membrane</location>
        <topology evidence="1 8">Multi-pass membrane protein</topology>
    </subcellularLocation>
</comment>
<reference evidence="11" key="1">
    <citation type="journal article" date="2019" name="Int. J. Syst. Evol. Microbiol.">
        <title>The Global Catalogue of Microorganisms (GCM) 10K type strain sequencing project: providing services to taxonomists for standard genome sequencing and annotation.</title>
        <authorList>
            <consortium name="The Broad Institute Genomics Platform"/>
            <consortium name="The Broad Institute Genome Sequencing Center for Infectious Disease"/>
            <person name="Wu L."/>
            <person name="Ma J."/>
        </authorList>
    </citation>
    <scope>NUCLEOTIDE SEQUENCE [LARGE SCALE GENOMIC DNA]</scope>
    <source>
        <strain evidence="11">CCUG 37865</strain>
    </source>
</reference>
<keyword evidence="5 8" id="KW-0812">Transmembrane</keyword>
<proteinExistence type="inferred from homology"/>
<evidence type="ECO:0000256" key="5">
    <source>
        <dbReference type="ARBA" id="ARBA00022692"/>
    </source>
</evidence>
<evidence type="ECO:0000256" key="4">
    <source>
        <dbReference type="ARBA" id="ARBA00022475"/>
    </source>
</evidence>
<comment type="caution">
    <text evidence="10">The sequence shown here is derived from an EMBL/GenBank/DDBJ whole genome shotgun (WGS) entry which is preliminary data.</text>
</comment>
<evidence type="ECO:0000313" key="11">
    <source>
        <dbReference type="Proteomes" id="UP001595882"/>
    </source>
</evidence>
<dbReference type="CDD" id="cd06550">
    <property type="entry name" value="TM_ABC_iron-siderophores_like"/>
    <property type="match status" value="1"/>
</dbReference>
<keyword evidence="4" id="KW-1003">Cell membrane</keyword>
<name>A0ABV8WS27_9BACI</name>
<evidence type="ECO:0000256" key="2">
    <source>
        <dbReference type="ARBA" id="ARBA00008034"/>
    </source>
</evidence>
<dbReference type="InterPro" id="IPR001626">
    <property type="entry name" value="ABC_TroCD"/>
</dbReference>
<evidence type="ECO:0000256" key="7">
    <source>
        <dbReference type="ARBA" id="ARBA00023136"/>
    </source>
</evidence>
<keyword evidence="3 8" id="KW-0813">Transport</keyword>
<feature type="transmembrane region" description="Helical" evidence="9">
    <location>
        <begin position="34"/>
        <end position="52"/>
    </location>
</feature>
<gene>
    <name evidence="10" type="ORF">ACFOY7_02280</name>
</gene>
<evidence type="ECO:0000256" key="6">
    <source>
        <dbReference type="ARBA" id="ARBA00022989"/>
    </source>
</evidence>
<feature type="transmembrane region" description="Helical" evidence="9">
    <location>
        <begin position="230"/>
        <end position="249"/>
    </location>
</feature>
<feature type="transmembrane region" description="Helical" evidence="9">
    <location>
        <begin position="142"/>
        <end position="162"/>
    </location>
</feature>
<evidence type="ECO:0000256" key="9">
    <source>
        <dbReference type="SAM" id="Phobius"/>
    </source>
</evidence>
<dbReference type="Gene3D" id="1.10.3470.10">
    <property type="entry name" value="ABC transporter involved in vitamin B12 uptake, BtuC"/>
    <property type="match status" value="1"/>
</dbReference>
<organism evidence="10 11">
    <name type="scientific">Gracilibacillus xinjiangensis</name>
    <dbReference type="NCBI Taxonomy" id="1193282"/>
    <lineage>
        <taxon>Bacteria</taxon>
        <taxon>Bacillati</taxon>
        <taxon>Bacillota</taxon>
        <taxon>Bacilli</taxon>
        <taxon>Bacillales</taxon>
        <taxon>Bacillaceae</taxon>
        <taxon>Gracilibacillus</taxon>
    </lineage>
</organism>
<protein>
    <submittedName>
        <fullName evidence="10">Metal ABC transporter permease</fullName>
    </submittedName>
</protein>
<comment type="similarity">
    <text evidence="2 8">Belongs to the ABC-3 integral membrane protein family.</text>
</comment>
<feature type="transmembrane region" description="Helical" evidence="9">
    <location>
        <begin position="204"/>
        <end position="223"/>
    </location>
</feature>
<feature type="transmembrane region" description="Helical" evidence="9">
    <location>
        <begin position="6"/>
        <end position="27"/>
    </location>
</feature>
<evidence type="ECO:0000256" key="3">
    <source>
        <dbReference type="ARBA" id="ARBA00022448"/>
    </source>
</evidence>
<dbReference type="RefSeq" id="WP_390248985.1">
    <property type="nucleotide sequence ID" value="NZ_JBHSDT010000002.1"/>
</dbReference>
<dbReference type="PANTHER" id="PTHR30477">
    <property type="entry name" value="ABC-TRANSPORTER METAL-BINDING PROTEIN"/>
    <property type="match status" value="1"/>
</dbReference>
<keyword evidence="7 9" id="KW-0472">Membrane</keyword>
<feature type="transmembrane region" description="Helical" evidence="9">
    <location>
        <begin position="88"/>
        <end position="108"/>
    </location>
</feature>
<dbReference type="EMBL" id="JBHSDT010000002">
    <property type="protein sequence ID" value="MFC4401923.1"/>
    <property type="molecule type" value="Genomic_DNA"/>
</dbReference>
<feature type="transmembrane region" description="Helical" evidence="9">
    <location>
        <begin position="58"/>
        <end position="76"/>
    </location>
</feature>
<dbReference type="Pfam" id="PF00950">
    <property type="entry name" value="ABC-3"/>
    <property type="match status" value="1"/>
</dbReference>
<dbReference type="SUPFAM" id="SSF81345">
    <property type="entry name" value="ABC transporter involved in vitamin B12 uptake, BtuC"/>
    <property type="match status" value="1"/>
</dbReference>
<feature type="transmembrane region" description="Helical" evidence="9">
    <location>
        <begin position="174"/>
        <end position="198"/>
    </location>
</feature>
<evidence type="ECO:0000256" key="1">
    <source>
        <dbReference type="ARBA" id="ARBA00004651"/>
    </source>
</evidence>
<accession>A0ABV8WS27</accession>